<reference evidence="9" key="1">
    <citation type="submission" date="2014-12" db="EMBL/GenBank/DDBJ databases">
        <title>Genome Sequence of Valsa Canker Pathogens Uncovers a Specific Adaption of Colonization on Woody Bark.</title>
        <authorList>
            <person name="Yin Z."/>
            <person name="Liu H."/>
            <person name="Gao X."/>
            <person name="Li Z."/>
            <person name="Song N."/>
            <person name="Ke X."/>
            <person name="Dai Q."/>
            <person name="Wu Y."/>
            <person name="Sun Y."/>
            <person name="Xu J.-R."/>
            <person name="Kang Z.K."/>
            <person name="Wang L."/>
            <person name="Huang L."/>
        </authorList>
    </citation>
    <scope>NUCLEOTIDE SEQUENCE [LARGE SCALE GENOMIC DNA]</scope>
    <source>
        <strain evidence="9">SXYL134</strain>
    </source>
</reference>
<dbReference type="SUPFAM" id="SSF51445">
    <property type="entry name" value="(Trans)glycosidases"/>
    <property type="match status" value="1"/>
</dbReference>
<dbReference type="Proteomes" id="UP000078576">
    <property type="component" value="Unassembled WGS sequence"/>
</dbReference>
<dbReference type="InterPro" id="IPR013780">
    <property type="entry name" value="Glyco_hydro_b"/>
</dbReference>
<keyword evidence="5" id="KW-0119">Carbohydrate metabolism</keyword>
<dbReference type="PIRSF" id="PIRSF001021">
    <property type="entry name" value="Alph-amls_thrmst"/>
    <property type="match status" value="1"/>
</dbReference>
<dbReference type="InterPro" id="IPR015237">
    <property type="entry name" value="Alpha-amylase_C_pro"/>
</dbReference>
<keyword evidence="4" id="KW-0378">Hydrolase</keyword>
<evidence type="ECO:0000256" key="6">
    <source>
        <dbReference type="ARBA" id="ARBA00023295"/>
    </source>
</evidence>
<keyword evidence="6" id="KW-0326">Glycosidase</keyword>
<sequence>MGEPTIPLTLHFTGMAMDGQQESCQDLGIQYKPMAHPPKKPNMTRENPTMFQGFEWYTPADHKHWHRLEGALPSLASLGITSMWIPPACKASWYTGNGYDIYDIYDLGEFDQKGARHTKWGTKEELVAMAERAEQCGVTILFDAVLNHKAAADYSEEVVAVQVDPKNREEAVGEPHAIEAWTGYDFPGRGTTYSSLRWNKNHFTGIDYDHKTKKNAVWRFQGKEWAQDVDEELGNYDYLMFADVDHNNPEVRQDLFKWVQWLASQVKLGGFRLDAIKHYSASFLKELIAHLDRTVGRDWFIVGEYWREEQSVLSKFINFMDGRISLFDVRLVNNFSRLSFQDNADLRTVFDGSLVAIMPNNAVTLVANHDTMEGQSLEAPVAEYFLPIAYSLILLRAECGIPCVFYGNLYGYPRPDGHGFVEPPFGGEIIPKIILARKLYAYGRQLDYFDDPHCIGFTRLGGLTNGYPTAVGSGLAVLMTNGWTYTTKKMFVGPEHAGERWTDLLHVCCGEVVIDRDGWGDFAVAPRSAAIWVNKQDGRRHEIDNYVFDHDIYKREMNNKPVTADDLHHPRLKTEPVWMTAMEL</sequence>
<name>A0A194V5H3_CYTMA</name>
<dbReference type="SMART" id="SM00642">
    <property type="entry name" value="Aamy"/>
    <property type="match status" value="1"/>
</dbReference>
<evidence type="ECO:0000313" key="9">
    <source>
        <dbReference type="Proteomes" id="UP000078576"/>
    </source>
</evidence>
<dbReference type="PANTHER" id="PTHR43447">
    <property type="entry name" value="ALPHA-AMYLASE"/>
    <property type="match status" value="1"/>
</dbReference>
<keyword evidence="9" id="KW-1185">Reference proteome</keyword>
<comment type="similarity">
    <text evidence="2">Belongs to the glycosyl hydrolase 13 family.</text>
</comment>
<evidence type="ECO:0000256" key="1">
    <source>
        <dbReference type="ARBA" id="ARBA00001913"/>
    </source>
</evidence>
<dbReference type="Gene3D" id="2.40.30.140">
    <property type="match status" value="1"/>
</dbReference>
<dbReference type="EMBL" id="KN714725">
    <property type="protein sequence ID" value="KUI59164.1"/>
    <property type="molecule type" value="Genomic_DNA"/>
</dbReference>
<dbReference type="Gene3D" id="2.60.40.1180">
    <property type="entry name" value="Golgi alpha-mannosidase II"/>
    <property type="match status" value="1"/>
</dbReference>
<dbReference type="GO" id="GO:0004553">
    <property type="term" value="F:hydrolase activity, hydrolyzing O-glycosyl compounds"/>
    <property type="evidence" value="ECO:0007669"/>
    <property type="project" value="InterPro"/>
</dbReference>
<evidence type="ECO:0000256" key="3">
    <source>
        <dbReference type="ARBA" id="ARBA00022723"/>
    </source>
</evidence>
<feature type="domain" description="Glycosyl hydrolase family 13 catalytic" evidence="7">
    <location>
        <begin position="48"/>
        <end position="437"/>
    </location>
</feature>
<dbReference type="SUPFAM" id="SSF51011">
    <property type="entry name" value="Glycosyl hydrolase domain"/>
    <property type="match status" value="1"/>
</dbReference>
<gene>
    <name evidence="8" type="ORF">VP1G_06433</name>
</gene>
<dbReference type="STRING" id="694573.A0A194V5H3"/>
<dbReference type="InterPro" id="IPR013776">
    <property type="entry name" value="A-amylase_thermo"/>
</dbReference>
<proteinExistence type="inferred from homology"/>
<dbReference type="GO" id="GO:0005509">
    <property type="term" value="F:calcium ion binding"/>
    <property type="evidence" value="ECO:0007669"/>
    <property type="project" value="InterPro"/>
</dbReference>
<dbReference type="NCBIfam" id="NF006969">
    <property type="entry name" value="PRK09441.1-2"/>
    <property type="match status" value="1"/>
</dbReference>
<evidence type="ECO:0000256" key="4">
    <source>
        <dbReference type="ARBA" id="ARBA00022801"/>
    </source>
</evidence>
<comment type="cofactor">
    <cofactor evidence="1">
        <name>Ca(2+)</name>
        <dbReference type="ChEBI" id="CHEBI:29108"/>
    </cofactor>
</comment>
<organism evidence="8 9">
    <name type="scientific">Cytospora mali</name>
    <name type="common">Apple Valsa canker fungus</name>
    <name type="synonym">Valsa mali</name>
    <dbReference type="NCBI Taxonomy" id="578113"/>
    <lineage>
        <taxon>Eukaryota</taxon>
        <taxon>Fungi</taxon>
        <taxon>Dikarya</taxon>
        <taxon>Ascomycota</taxon>
        <taxon>Pezizomycotina</taxon>
        <taxon>Sordariomycetes</taxon>
        <taxon>Sordariomycetidae</taxon>
        <taxon>Diaporthales</taxon>
        <taxon>Cytosporaceae</taxon>
        <taxon>Cytospora</taxon>
    </lineage>
</organism>
<protein>
    <submittedName>
        <fullName evidence="8">Alpha-amylase</fullName>
    </submittedName>
</protein>
<dbReference type="InterPro" id="IPR006047">
    <property type="entry name" value="GH13_cat_dom"/>
</dbReference>
<dbReference type="GO" id="GO:0005975">
    <property type="term" value="P:carbohydrate metabolic process"/>
    <property type="evidence" value="ECO:0007669"/>
    <property type="project" value="InterPro"/>
</dbReference>
<dbReference type="Pfam" id="PF09154">
    <property type="entry name" value="Alpha-amy_C_pro"/>
    <property type="match status" value="1"/>
</dbReference>
<evidence type="ECO:0000256" key="5">
    <source>
        <dbReference type="ARBA" id="ARBA00023277"/>
    </source>
</evidence>
<dbReference type="InterPro" id="IPR017853">
    <property type="entry name" value="GH"/>
</dbReference>
<evidence type="ECO:0000259" key="7">
    <source>
        <dbReference type="SMART" id="SM00642"/>
    </source>
</evidence>
<accession>A0A194V5H3</accession>
<dbReference type="CDD" id="cd11318">
    <property type="entry name" value="AmyAc_bac_fung_AmyA"/>
    <property type="match status" value="1"/>
</dbReference>
<dbReference type="Gene3D" id="3.20.20.80">
    <property type="entry name" value="Glycosidases"/>
    <property type="match status" value="1"/>
</dbReference>
<keyword evidence="3" id="KW-0479">Metal-binding</keyword>
<dbReference type="OrthoDB" id="550577at2759"/>
<evidence type="ECO:0000313" key="8">
    <source>
        <dbReference type="EMBL" id="KUI59164.1"/>
    </source>
</evidence>
<evidence type="ECO:0000256" key="2">
    <source>
        <dbReference type="ARBA" id="ARBA00008061"/>
    </source>
</evidence>
<dbReference type="NCBIfam" id="NF006968">
    <property type="entry name" value="PRK09441.1-1"/>
    <property type="match status" value="1"/>
</dbReference>
<dbReference type="Pfam" id="PF00128">
    <property type="entry name" value="Alpha-amylase"/>
    <property type="match status" value="1"/>
</dbReference>
<dbReference type="AlphaFoldDB" id="A0A194V5H3"/>